<sequence>MEEQREALRSYVDVCYKKEAYVRYFDSVIYPVNGPDLWEKTDFDDVMSAPYRKPSHRPIKKRKRGLEKAEDRKGGMHQATPPCKCI</sequence>
<name>A0A445BM44_ARAHY</name>
<gene>
    <name evidence="2" type="ORF">Ahy_A09g045316</name>
</gene>
<proteinExistence type="predicted"/>
<evidence type="ECO:0000313" key="2">
    <source>
        <dbReference type="EMBL" id="RYR39731.1"/>
    </source>
</evidence>
<keyword evidence="3" id="KW-1185">Reference proteome</keyword>
<evidence type="ECO:0000256" key="1">
    <source>
        <dbReference type="SAM" id="MobiDB-lite"/>
    </source>
</evidence>
<accession>A0A445BM44</accession>
<dbReference type="Proteomes" id="UP000289738">
    <property type="component" value="Chromosome A09"/>
</dbReference>
<feature type="region of interest" description="Disordered" evidence="1">
    <location>
        <begin position="49"/>
        <end position="86"/>
    </location>
</feature>
<comment type="caution">
    <text evidence="2">The sequence shown here is derived from an EMBL/GenBank/DDBJ whole genome shotgun (WGS) entry which is preliminary data.</text>
</comment>
<reference evidence="2 3" key="1">
    <citation type="submission" date="2019-01" db="EMBL/GenBank/DDBJ databases">
        <title>Sequencing of cultivated peanut Arachis hypogaea provides insights into genome evolution and oil improvement.</title>
        <authorList>
            <person name="Chen X."/>
        </authorList>
    </citation>
    <scope>NUCLEOTIDE SEQUENCE [LARGE SCALE GENOMIC DNA]</scope>
    <source>
        <strain evidence="3">cv. Fuhuasheng</strain>
        <tissue evidence="2">Leaves</tissue>
    </source>
</reference>
<protein>
    <submittedName>
        <fullName evidence="2">Uncharacterized protein</fullName>
    </submittedName>
</protein>
<dbReference type="AlphaFoldDB" id="A0A445BM44"/>
<dbReference type="EMBL" id="SDMP01000009">
    <property type="protein sequence ID" value="RYR39731.1"/>
    <property type="molecule type" value="Genomic_DNA"/>
</dbReference>
<feature type="compositionally biased region" description="Basic residues" evidence="1">
    <location>
        <begin position="53"/>
        <end position="65"/>
    </location>
</feature>
<organism evidence="2 3">
    <name type="scientific">Arachis hypogaea</name>
    <name type="common">Peanut</name>
    <dbReference type="NCBI Taxonomy" id="3818"/>
    <lineage>
        <taxon>Eukaryota</taxon>
        <taxon>Viridiplantae</taxon>
        <taxon>Streptophyta</taxon>
        <taxon>Embryophyta</taxon>
        <taxon>Tracheophyta</taxon>
        <taxon>Spermatophyta</taxon>
        <taxon>Magnoliopsida</taxon>
        <taxon>eudicotyledons</taxon>
        <taxon>Gunneridae</taxon>
        <taxon>Pentapetalae</taxon>
        <taxon>rosids</taxon>
        <taxon>fabids</taxon>
        <taxon>Fabales</taxon>
        <taxon>Fabaceae</taxon>
        <taxon>Papilionoideae</taxon>
        <taxon>50 kb inversion clade</taxon>
        <taxon>dalbergioids sensu lato</taxon>
        <taxon>Dalbergieae</taxon>
        <taxon>Pterocarpus clade</taxon>
        <taxon>Arachis</taxon>
    </lineage>
</organism>
<evidence type="ECO:0000313" key="3">
    <source>
        <dbReference type="Proteomes" id="UP000289738"/>
    </source>
</evidence>